<name>A0A8H7D6T0_9AGAR</name>
<comment type="caution">
    <text evidence="3">The sequence shown here is derived from an EMBL/GenBank/DDBJ whole genome shotgun (WGS) entry which is preliminary data.</text>
</comment>
<keyword evidence="1" id="KW-0472">Membrane</keyword>
<evidence type="ECO:0000256" key="1">
    <source>
        <dbReference type="SAM" id="Phobius"/>
    </source>
</evidence>
<proteinExistence type="predicted"/>
<keyword evidence="1" id="KW-0812">Transmembrane</keyword>
<dbReference type="AlphaFoldDB" id="A0A8H7D6T0"/>
<evidence type="ECO:0000313" key="3">
    <source>
        <dbReference type="EMBL" id="KAF7361482.1"/>
    </source>
</evidence>
<dbReference type="PANTHER" id="PTHR37783:SF1">
    <property type="entry name" value="MEMBRANE PROTEIN, PUTATIVE (AFU_ORTHOLOGUE AFUA_1G04315)-RELATED"/>
    <property type="match status" value="1"/>
</dbReference>
<feature type="transmembrane region" description="Helical" evidence="1">
    <location>
        <begin position="110"/>
        <end position="131"/>
    </location>
</feature>
<dbReference type="InterPro" id="IPR028110">
    <property type="entry name" value="TMEM254"/>
</dbReference>
<protein>
    <submittedName>
        <fullName evidence="3">DUF2470 domain-containing protein</fullName>
    </submittedName>
</protein>
<keyword evidence="1" id="KW-1133">Transmembrane helix</keyword>
<dbReference type="EMBL" id="JACAZH010000008">
    <property type="protein sequence ID" value="KAF7361482.1"/>
    <property type="molecule type" value="Genomic_DNA"/>
</dbReference>
<dbReference type="Gene3D" id="3.20.180.10">
    <property type="entry name" value="PNP-oxidase-like"/>
    <property type="match status" value="1"/>
</dbReference>
<keyword evidence="4" id="KW-1185">Reference proteome</keyword>
<dbReference type="Proteomes" id="UP000623467">
    <property type="component" value="Unassembled WGS sequence"/>
</dbReference>
<feature type="domain" description="DUF2470" evidence="2">
    <location>
        <begin position="16"/>
        <end position="85"/>
    </location>
</feature>
<accession>A0A8H7D6T0</accession>
<evidence type="ECO:0000313" key="4">
    <source>
        <dbReference type="Proteomes" id="UP000623467"/>
    </source>
</evidence>
<gene>
    <name evidence="3" type="ORF">MSAN_01181500</name>
</gene>
<dbReference type="OrthoDB" id="5553410at2759"/>
<evidence type="ECO:0000259" key="2">
    <source>
        <dbReference type="Pfam" id="PF10615"/>
    </source>
</evidence>
<feature type="transmembrane region" description="Helical" evidence="1">
    <location>
        <begin position="163"/>
        <end position="183"/>
    </location>
</feature>
<reference evidence="3" key="1">
    <citation type="submission" date="2020-05" db="EMBL/GenBank/DDBJ databases">
        <title>Mycena genomes resolve the evolution of fungal bioluminescence.</title>
        <authorList>
            <person name="Tsai I.J."/>
        </authorList>
    </citation>
    <scope>NUCLEOTIDE SEQUENCE</scope>
    <source>
        <strain evidence="3">160909Yilan</strain>
    </source>
</reference>
<dbReference type="InterPro" id="IPR037119">
    <property type="entry name" value="Haem_oxidase_HugZ-like_sf"/>
</dbReference>
<dbReference type="Pfam" id="PF14934">
    <property type="entry name" value="TMEM254"/>
    <property type="match status" value="1"/>
</dbReference>
<dbReference type="Pfam" id="PF10615">
    <property type="entry name" value="DUF2470"/>
    <property type="match status" value="1"/>
</dbReference>
<organism evidence="3 4">
    <name type="scientific">Mycena sanguinolenta</name>
    <dbReference type="NCBI Taxonomy" id="230812"/>
    <lineage>
        <taxon>Eukaryota</taxon>
        <taxon>Fungi</taxon>
        <taxon>Dikarya</taxon>
        <taxon>Basidiomycota</taxon>
        <taxon>Agaricomycotina</taxon>
        <taxon>Agaricomycetes</taxon>
        <taxon>Agaricomycetidae</taxon>
        <taxon>Agaricales</taxon>
        <taxon>Marasmiineae</taxon>
        <taxon>Mycenaceae</taxon>
        <taxon>Mycena</taxon>
    </lineage>
</organism>
<dbReference type="PANTHER" id="PTHR37783">
    <property type="entry name" value="MEMBRANE PROTEIN, PUTATIVE (AFU_ORTHOLOGUE AFUA_1G04315)-RELATED"/>
    <property type="match status" value="1"/>
</dbReference>
<feature type="transmembrane region" description="Helical" evidence="1">
    <location>
        <begin position="190"/>
        <end position="211"/>
    </location>
</feature>
<dbReference type="InterPro" id="IPR019595">
    <property type="entry name" value="DUF2470"/>
</dbReference>
<sequence>MTDPVADKSGFLKMYMSGHPDTLVAYAKWYGKVKEPITGAEMSAIDSKSMTLTCSLKDGNKKVVRVVLDPPLSGYDDVKPRLLEMKALAQEGLGMIKLPILSTLDFPTRAVLTTTFIPAVLIIYTCAFPYYSAWLPAPSSPFASTAPLFAPARFVAAHLPGPFLTFMWAGMMTTHVVEALWVWSLARKHAGNFTVGAGYVLGTLAFGVPVLQDLRRRIQAARIESVMKIQ</sequence>